<dbReference type="PRINTS" id="PR00032">
    <property type="entry name" value="HTHARAC"/>
</dbReference>
<dbReference type="SUPFAM" id="SSF51182">
    <property type="entry name" value="RmlC-like cupins"/>
    <property type="match status" value="1"/>
</dbReference>
<dbReference type="InterPro" id="IPR003313">
    <property type="entry name" value="AraC-bd"/>
</dbReference>
<keyword evidence="1" id="KW-0805">Transcription regulation</keyword>
<dbReference type="RefSeq" id="WP_345371011.1">
    <property type="nucleotide sequence ID" value="NZ_BAABJX010000026.1"/>
</dbReference>
<organism evidence="5 6">
    <name type="scientific">Algivirga pacifica</name>
    <dbReference type="NCBI Taxonomy" id="1162670"/>
    <lineage>
        <taxon>Bacteria</taxon>
        <taxon>Pseudomonadati</taxon>
        <taxon>Bacteroidota</taxon>
        <taxon>Cytophagia</taxon>
        <taxon>Cytophagales</taxon>
        <taxon>Flammeovirgaceae</taxon>
        <taxon>Algivirga</taxon>
    </lineage>
</organism>
<sequence length="293" mass="34095">MKVLPFKIPKSTKESFRVQLDADRYLFDTLHQHSEFQIMLIVEGEGTVIAGDYINPFKEGDLFVIGQNMPHVFRNDPSYYEKDSHLKATAISVYFDWQSLGDGFFDLPESRQLSDFLKICSRSIQVQTPEVVSRLQPMLFALMDKKGIDRTIQLLNILGVLSNCQDYDLLASSSNMTYDNEEDGRRMDRIFKFTMENYQRSVSLDEVADIANMTPNAFCRYFKRHTRKTYVTLLNEVRIGQACKLLQYDEHTVTEVCFMVGFNNLSNFNRKFKQYMGVTPTEYGRRHKRALAI</sequence>
<dbReference type="Pfam" id="PF12833">
    <property type="entry name" value="HTH_18"/>
    <property type="match status" value="1"/>
</dbReference>
<evidence type="ECO:0000256" key="3">
    <source>
        <dbReference type="ARBA" id="ARBA00023163"/>
    </source>
</evidence>
<keyword evidence="3" id="KW-0804">Transcription</keyword>
<dbReference type="EMBL" id="BAABJX010000026">
    <property type="protein sequence ID" value="GAA4832736.1"/>
    <property type="molecule type" value="Genomic_DNA"/>
</dbReference>
<dbReference type="PANTHER" id="PTHR43280:SF27">
    <property type="entry name" value="TRANSCRIPTIONAL REGULATOR MTLR"/>
    <property type="match status" value="1"/>
</dbReference>
<evidence type="ECO:0000313" key="6">
    <source>
        <dbReference type="Proteomes" id="UP001500298"/>
    </source>
</evidence>
<dbReference type="InterPro" id="IPR020449">
    <property type="entry name" value="Tscrpt_reg_AraC-type_HTH"/>
</dbReference>
<comment type="caution">
    <text evidence="5">The sequence shown here is derived from an EMBL/GenBank/DDBJ whole genome shotgun (WGS) entry which is preliminary data.</text>
</comment>
<dbReference type="Proteomes" id="UP001500298">
    <property type="component" value="Unassembled WGS sequence"/>
</dbReference>
<dbReference type="Pfam" id="PF02311">
    <property type="entry name" value="AraC_binding"/>
    <property type="match status" value="1"/>
</dbReference>
<accession>A0ABP9D8H3</accession>
<evidence type="ECO:0000259" key="4">
    <source>
        <dbReference type="PROSITE" id="PS01124"/>
    </source>
</evidence>
<gene>
    <name evidence="5" type="ORF">GCM10023331_17480</name>
</gene>
<reference evidence="6" key="1">
    <citation type="journal article" date="2019" name="Int. J. Syst. Evol. Microbiol.">
        <title>The Global Catalogue of Microorganisms (GCM) 10K type strain sequencing project: providing services to taxonomists for standard genome sequencing and annotation.</title>
        <authorList>
            <consortium name="The Broad Institute Genomics Platform"/>
            <consortium name="The Broad Institute Genome Sequencing Center for Infectious Disease"/>
            <person name="Wu L."/>
            <person name="Ma J."/>
        </authorList>
    </citation>
    <scope>NUCLEOTIDE SEQUENCE [LARGE SCALE GENOMIC DNA]</scope>
    <source>
        <strain evidence="6">JCM 18326</strain>
    </source>
</reference>
<dbReference type="PANTHER" id="PTHR43280">
    <property type="entry name" value="ARAC-FAMILY TRANSCRIPTIONAL REGULATOR"/>
    <property type="match status" value="1"/>
</dbReference>
<protein>
    <submittedName>
        <fullName evidence="5">AraC family transcriptional regulator</fullName>
    </submittedName>
</protein>
<name>A0ABP9D8H3_9BACT</name>
<dbReference type="SMART" id="SM00342">
    <property type="entry name" value="HTH_ARAC"/>
    <property type="match status" value="1"/>
</dbReference>
<evidence type="ECO:0000256" key="2">
    <source>
        <dbReference type="ARBA" id="ARBA00023125"/>
    </source>
</evidence>
<evidence type="ECO:0000256" key="1">
    <source>
        <dbReference type="ARBA" id="ARBA00023015"/>
    </source>
</evidence>
<proteinExistence type="predicted"/>
<dbReference type="SUPFAM" id="SSF46689">
    <property type="entry name" value="Homeodomain-like"/>
    <property type="match status" value="2"/>
</dbReference>
<dbReference type="InterPro" id="IPR011051">
    <property type="entry name" value="RmlC_Cupin_sf"/>
</dbReference>
<dbReference type="InterPro" id="IPR009057">
    <property type="entry name" value="Homeodomain-like_sf"/>
</dbReference>
<dbReference type="InterPro" id="IPR014710">
    <property type="entry name" value="RmlC-like_jellyroll"/>
</dbReference>
<dbReference type="Gene3D" id="2.60.120.10">
    <property type="entry name" value="Jelly Rolls"/>
    <property type="match status" value="1"/>
</dbReference>
<dbReference type="PROSITE" id="PS01124">
    <property type="entry name" value="HTH_ARAC_FAMILY_2"/>
    <property type="match status" value="1"/>
</dbReference>
<feature type="domain" description="HTH araC/xylS-type" evidence="4">
    <location>
        <begin position="188"/>
        <end position="286"/>
    </location>
</feature>
<dbReference type="PROSITE" id="PS00041">
    <property type="entry name" value="HTH_ARAC_FAMILY_1"/>
    <property type="match status" value="1"/>
</dbReference>
<dbReference type="InterPro" id="IPR018062">
    <property type="entry name" value="HTH_AraC-typ_CS"/>
</dbReference>
<keyword evidence="6" id="KW-1185">Reference proteome</keyword>
<dbReference type="Gene3D" id="1.10.10.60">
    <property type="entry name" value="Homeodomain-like"/>
    <property type="match status" value="2"/>
</dbReference>
<dbReference type="InterPro" id="IPR018060">
    <property type="entry name" value="HTH_AraC"/>
</dbReference>
<evidence type="ECO:0000313" key="5">
    <source>
        <dbReference type="EMBL" id="GAA4832736.1"/>
    </source>
</evidence>
<keyword evidence="2" id="KW-0238">DNA-binding</keyword>